<evidence type="ECO:0000313" key="1">
    <source>
        <dbReference type="EMBL" id="KIM76281.1"/>
    </source>
</evidence>
<name>A0A0C3F998_PILCF</name>
<proteinExistence type="predicted"/>
<dbReference type="OrthoDB" id="2661395at2759"/>
<dbReference type="AlphaFoldDB" id="A0A0C3F998"/>
<reference evidence="2" key="2">
    <citation type="submission" date="2015-01" db="EMBL/GenBank/DDBJ databases">
        <title>Evolutionary Origins and Diversification of the Mycorrhizal Mutualists.</title>
        <authorList>
            <consortium name="DOE Joint Genome Institute"/>
            <consortium name="Mycorrhizal Genomics Consortium"/>
            <person name="Kohler A."/>
            <person name="Kuo A."/>
            <person name="Nagy L.G."/>
            <person name="Floudas D."/>
            <person name="Copeland A."/>
            <person name="Barry K.W."/>
            <person name="Cichocki N."/>
            <person name="Veneault-Fourrey C."/>
            <person name="LaButti K."/>
            <person name="Lindquist E.A."/>
            <person name="Lipzen A."/>
            <person name="Lundell T."/>
            <person name="Morin E."/>
            <person name="Murat C."/>
            <person name="Riley R."/>
            <person name="Ohm R."/>
            <person name="Sun H."/>
            <person name="Tunlid A."/>
            <person name="Henrissat B."/>
            <person name="Grigoriev I.V."/>
            <person name="Hibbett D.S."/>
            <person name="Martin F."/>
        </authorList>
    </citation>
    <scope>NUCLEOTIDE SEQUENCE [LARGE SCALE GENOMIC DNA]</scope>
    <source>
        <strain evidence="2">F 1598</strain>
    </source>
</reference>
<gene>
    <name evidence="1" type="ORF">PILCRDRAFT_98766</name>
</gene>
<dbReference type="InParanoid" id="A0A0C3F998"/>
<dbReference type="HOGENOM" id="CLU_084543_0_0_1"/>
<sequence length="206" mass="24141">MHNTGRFCELPSWRKAFKREWKKLANTPMETPINPKYRPDSLKWVCTCPYFVTSQFLSIGPVPATFYLKVRRNRTTPFWLHPVLQPEGYQCLTTGFSSGGDPLVAENRTSPSATDEEDSQTFRKRFSEHIETIQHFCDGLEYQLQFEDNRMLETVEREGASFLRLAQSCLSHERCMNSLRSSSPTTWERETAKVMFYRMRCRDVES</sequence>
<protein>
    <submittedName>
        <fullName evidence="1">Uncharacterized protein</fullName>
    </submittedName>
</protein>
<keyword evidence="2" id="KW-1185">Reference proteome</keyword>
<accession>A0A0C3F998</accession>
<evidence type="ECO:0000313" key="2">
    <source>
        <dbReference type="Proteomes" id="UP000054166"/>
    </source>
</evidence>
<dbReference type="EMBL" id="KN833036">
    <property type="protein sequence ID" value="KIM76281.1"/>
    <property type="molecule type" value="Genomic_DNA"/>
</dbReference>
<dbReference type="Proteomes" id="UP000054166">
    <property type="component" value="Unassembled WGS sequence"/>
</dbReference>
<organism evidence="1 2">
    <name type="scientific">Piloderma croceum (strain F 1598)</name>
    <dbReference type="NCBI Taxonomy" id="765440"/>
    <lineage>
        <taxon>Eukaryota</taxon>
        <taxon>Fungi</taxon>
        <taxon>Dikarya</taxon>
        <taxon>Basidiomycota</taxon>
        <taxon>Agaricomycotina</taxon>
        <taxon>Agaricomycetes</taxon>
        <taxon>Agaricomycetidae</taxon>
        <taxon>Atheliales</taxon>
        <taxon>Atheliaceae</taxon>
        <taxon>Piloderma</taxon>
    </lineage>
</organism>
<reference evidence="1 2" key="1">
    <citation type="submission" date="2014-04" db="EMBL/GenBank/DDBJ databases">
        <authorList>
            <consortium name="DOE Joint Genome Institute"/>
            <person name="Kuo A."/>
            <person name="Tarkka M."/>
            <person name="Buscot F."/>
            <person name="Kohler A."/>
            <person name="Nagy L.G."/>
            <person name="Floudas D."/>
            <person name="Copeland A."/>
            <person name="Barry K.W."/>
            <person name="Cichocki N."/>
            <person name="Veneault-Fourrey C."/>
            <person name="LaButti K."/>
            <person name="Lindquist E.A."/>
            <person name="Lipzen A."/>
            <person name="Lundell T."/>
            <person name="Morin E."/>
            <person name="Murat C."/>
            <person name="Sun H."/>
            <person name="Tunlid A."/>
            <person name="Henrissat B."/>
            <person name="Grigoriev I.V."/>
            <person name="Hibbett D.S."/>
            <person name="Martin F."/>
            <person name="Nordberg H.P."/>
            <person name="Cantor M.N."/>
            <person name="Hua S.X."/>
        </authorList>
    </citation>
    <scope>NUCLEOTIDE SEQUENCE [LARGE SCALE GENOMIC DNA]</scope>
    <source>
        <strain evidence="1 2">F 1598</strain>
    </source>
</reference>